<evidence type="ECO:0000256" key="1">
    <source>
        <dbReference type="SAM" id="Phobius"/>
    </source>
</evidence>
<evidence type="ECO:0000313" key="3">
    <source>
        <dbReference type="Proteomes" id="UP000075193"/>
    </source>
</evidence>
<dbReference type="CDD" id="cd01127">
    <property type="entry name" value="TrwB_TraG_TraD_VirD4"/>
    <property type="match status" value="1"/>
</dbReference>
<protein>
    <submittedName>
        <fullName evidence="2">Protein virD4</fullName>
    </submittedName>
</protein>
<proteinExistence type="predicted"/>
<dbReference type="SUPFAM" id="SSF52540">
    <property type="entry name" value="P-loop containing nucleoside triphosphate hydrolases"/>
    <property type="match status" value="1"/>
</dbReference>
<evidence type="ECO:0000313" key="2">
    <source>
        <dbReference type="EMBL" id="CYV41453.1"/>
    </source>
</evidence>
<dbReference type="InterPro" id="IPR027417">
    <property type="entry name" value="P-loop_NTPase"/>
</dbReference>
<dbReference type="InterPro" id="IPR003688">
    <property type="entry name" value="TraG/VirD4"/>
</dbReference>
<organism evidence="2 3">
    <name type="scientific">Streptococcus suis</name>
    <dbReference type="NCBI Taxonomy" id="1307"/>
    <lineage>
        <taxon>Bacteria</taxon>
        <taxon>Bacillati</taxon>
        <taxon>Bacillota</taxon>
        <taxon>Bacilli</taxon>
        <taxon>Lactobacillales</taxon>
        <taxon>Streptococcaceae</taxon>
        <taxon>Streptococcus</taxon>
    </lineage>
</organism>
<dbReference type="EMBL" id="FIIC01000002">
    <property type="protein sequence ID" value="CYV41453.1"/>
    <property type="molecule type" value="Genomic_DNA"/>
</dbReference>
<accession>A0A0Z8ITP8</accession>
<keyword evidence="1" id="KW-0812">Transmembrane</keyword>
<dbReference type="Proteomes" id="UP000075193">
    <property type="component" value="Unassembled WGS sequence"/>
</dbReference>
<dbReference type="GO" id="GO:0016020">
    <property type="term" value="C:membrane"/>
    <property type="evidence" value="ECO:0007669"/>
    <property type="project" value="InterPro"/>
</dbReference>
<name>A0A0Z8ITP8_STRSU</name>
<feature type="transmembrane region" description="Helical" evidence="1">
    <location>
        <begin position="69"/>
        <end position="90"/>
    </location>
</feature>
<keyword evidence="1" id="KW-1133">Transmembrane helix</keyword>
<gene>
    <name evidence="2" type="ORF">ERS132441_00243</name>
</gene>
<reference evidence="2 3" key="1">
    <citation type="submission" date="2016-02" db="EMBL/GenBank/DDBJ databases">
        <authorList>
            <consortium name="Pathogen Informatics"/>
        </authorList>
    </citation>
    <scope>NUCLEOTIDE SEQUENCE [LARGE SCALE GENOMIC DNA]</scope>
    <source>
        <strain evidence="2 3">LSS79</strain>
    </source>
</reference>
<dbReference type="AlphaFoldDB" id="A0A0Z8ITP8"/>
<feature type="transmembrane region" description="Helical" evidence="1">
    <location>
        <begin position="21"/>
        <end position="39"/>
    </location>
</feature>
<dbReference type="Pfam" id="PF02534">
    <property type="entry name" value="T4SS-DNA_transf"/>
    <property type="match status" value="1"/>
</dbReference>
<sequence>MIDKILKDIKGLFKVQDKAKFLKQNIPYLAFFYLGNIFAHHVRSYTGGDVIDKIFQGILELNTMSFLPSIHPVDVIIGVGVAVLIKFIVYTKGKNAKKFRQGKEYGSARWGTKKDIEPYMDEKFQNNILLTQTERLTMNGRPANPKYARNKNVLVIGGSGSGKTRFYVKPNLMQMHSSYCVTDPKGLTL</sequence>
<keyword evidence="1" id="KW-0472">Membrane</keyword>